<dbReference type="AlphaFoldDB" id="A0A9D1VJI0"/>
<name>A0A9D1VJI0_9LACO</name>
<keyword evidence="1" id="KW-1133">Transmembrane helix</keyword>
<organism evidence="2 3">
    <name type="scientific">Candidatus Limosilactobacillus merdigallinarum</name>
    <dbReference type="NCBI Taxonomy" id="2838652"/>
    <lineage>
        <taxon>Bacteria</taxon>
        <taxon>Bacillati</taxon>
        <taxon>Bacillota</taxon>
        <taxon>Bacilli</taxon>
        <taxon>Lactobacillales</taxon>
        <taxon>Lactobacillaceae</taxon>
        <taxon>Limosilactobacillus</taxon>
    </lineage>
</organism>
<protein>
    <recommendedName>
        <fullName evidence="4">DUF1516 family protein</fullName>
    </recommendedName>
</protein>
<keyword evidence="1" id="KW-0812">Transmembrane</keyword>
<proteinExistence type="predicted"/>
<feature type="transmembrane region" description="Helical" evidence="1">
    <location>
        <begin position="59"/>
        <end position="77"/>
    </location>
</feature>
<comment type="caution">
    <text evidence="2">The sequence shown here is derived from an EMBL/GenBank/DDBJ whole genome shotgun (WGS) entry which is preliminary data.</text>
</comment>
<accession>A0A9D1VJI0</accession>
<evidence type="ECO:0000256" key="1">
    <source>
        <dbReference type="SAM" id="Phobius"/>
    </source>
</evidence>
<reference evidence="2" key="2">
    <citation type="submission" date="2021-04" db="EMBL/GenBank/DDBJ databases">
        <authorList>
            <person name="Gilroy R."/>
        </authorList>
    </citation>
    <scope>NUCLEOTIDE SEQUENCE</scope>
    <source>
        <strain evidence="2">ChiSxjej3B15-572</strain>
    </source>
</reference>
<sequence>MLVFLYFLVCGLLFLICLHLGLHANVEKHVSKWLVWDRIFISALLIGKIVQSLRNLNHFWGINLVQILILIIIMLLVEMSFRRKRLTFGDPHLNSVVEVLSLSAVIVILI</sequence>
<evidence type="ECO:0008006" key="4">
    <source>
        <dbReference type="Google" id="ProtNLM"/>
    </source>
</evidence>
<dbReference type="Proteomes" id="UP000824231">
    <property type="component" value="Unassembled WGS sequence"/>
</dbReference>
<reference evidence="2" key="1">
    <citation type="journal article" date="2021" name="PeerJ">
        <title>Extensive microbial diversity within the chicken gut microbiome revealed by metagenomics and culture.</title>
        <authorList>
            <person name="Gilroy R."/>
            <person name="Ravi A."/>
            <person name="Getino M."/>
            <person name="Pursley I."/>
            <person name="Horton D.L."/>
            <person name="Alikhan N.F."/>
            <person name="Baker D."/>
            <person name="Gharbi K."/>
            <person name="Hall N."/>
            <person name="Watson M."/>
            <person name="Adriaenssens E.M."/>
            <person name="Foster-Nyarko E."/>
            <person name="Jarju S."/>
            <person name="Secka A."/>
            <person name="Antonio M."/>
            <person name="Oren A."/>
            <person name="Chaudhuri R.R."/>
            <person name="La Ragione R."/>
            <person name="Hildebrand F."/>
            <person name="Pallen M.J."/>
        </authorList>
    </citation>
    <scope>NUCLEOTIDE SEQUENCE</scope>
    <source>
        <strain evidence="2">ChiSxjej3B15-572</strain>
    </source>
</reference>
<keyword evidence="1" id="KW-0472">Membrane</keyword>
<feature type="transmembrane region" description="Helical" evidence="1">
    <location>
        <begin position="6"/>
        <end position="26"/>
    </location>
</feature>
<dbReference type="EMBL" id="DXFH01000030">
    <property type="protein sequence ID" value="HIX36189.1"/>
    <property type="molecule type" value="Genomic_DNA"/>
</dbReference>
<evidence type="ECO:0000313" key="3">
    <source>
        <dbReference type="Proteomes" id="UP000824231"/>
    </source>
</evidence>
<evidence type="ECO:0000313" key="2">
    <source>
        <dbReference type="EMBL" id="HIX36189.1"/>
    </source>
</evidence>
<gene>
    <name evidence="2" type="ORF">H9856_07420</name>
</gene>